<name>A0ACB0EX01_RANTA</name>
<protein>
    <submittedName>
        <fullName evidence="1">Uncharacterized protein</fullName>
    </submittedName>
</protein>
<accession>A0ACB0EX01</accession>
<reference evidence="1" key="1">
    <citation type="submission" date="2023-05" db="EMBL/GenBank/DDBJ databases">
        <authorList>
            <consortium name="ELIXIR-Norway"/>
        </authorList>
    </citation>
    <scope>NUCLEOTIDE SEQUENCE</scope>
</reference>
<proteinExistence type="predicted"/>
<evidence type="ECO:0000313" key="2">
    <source>
        <dbReference type="Proteomes" id="UP001162501"/>
    </source>
</evidence>
<evidence type="ECO:0000313" key="1">
    <source>
        <dbReference type="EMBL" id="CAI9704491.1"/>
    </source>
</evidence>
<dbReference type="EMBL" id="OX596111">
    <property type="protein sequence ID" value="CAI9704491.1"/>
    <property type="molecule type" value="Genomic_DNA"/>
</dbReference>
<organism evidence="1 2">
    <name type="scientific">Rangifer tarandus platyrhynchus</name>
    <name type="common">Svalbard reindeer</name>
    <dbReference type="NCBI Taxonomy" id="3082113"/>
    <lineage>
        <taxon>Eukaryota</taxon>
        <taxon>Metazoa</taxon>
        <taxon>Chordata</taxon>
        <taxon>Craniata</taxon>
        <taxon>Vertebrata</taxon>
        <taxon>Euteleostomi</taxon>
        <taxon>Mammalia</taxon>
        <taxon>Eutheria</taxon>
        <taxon>Laurasiatheria</taxon>
        <taxon>Artiodactyla</taxon>
        <taxon>Ruminantia</taxon>
        <taxon>Pecora</taxon>
        <taxon>Cervidae</taxon>
        <taxon>Odocoileinae</taxon>
        <taxon>Rangifer</taxon>
    </lineage>
</organism>
<dbReference type="Proteomes" id="UP001162501">
    <property type="component" value="Chromosome 27"/>
</dbReference>
<gene>
    <name evidence="1" type="ORF">MRATA1EN3_LOCUS15704</name>
</gene>
<sequence>MSRSRPRGSPEEHREGGGEQNPGRECGERKPEAGGAGEKPQGGEPRTGEGGATRVTSPGKDGGGFAERAGAGSGAVQRTGVLFWRMGDWRARTPRRGSEVAGGAVGQALREHLGLGDAAHSVRSWPSQEDIHSKEQEGPPWTGLGWDPPPSELGQCWQLRQGDQRGAHLADLRGHRSALSICGPSGTDSQKGDPWTGQA</sequence>